<dbReference type="EMBL" id="JAUZQC010000004">
    <property type="protein sequence ID" value="KAK5872209.1"/>
    <property type="molecule type" value="Genomic_DNA"/>
</dbReference>
<proteinExistence type="predicted"/>
<gene>
    <name evidence="2" type="ORF">PBY51_012929</name>
</gene>
<comment type="caution">
    <text evidence="2">The sequence shown here is derived from an EMBL/GenBank/DDBJ whole genome shotgun (WGS) entry which is preliminary data.</text>
</comment>
<reference evidence="2 3" key="2">
    <citation type="journal article" date="2023" name="Mol. Biol. Evol.">
        <title>Genomics of Secondarily Temperate Adaptation in the Only Non-Antarctic Icefish.</title>
        <authorList>
            <person name="Rivera-Colon A.G."/>
            <person name="Rayamajhi N."/>
            <person name="Minhas B.F."/>
            <person name="Madrigal G."/>
            <person name="Bilyk K.T."/>
            <person name="Yoon V."/>
            <person name="Hune M."/>
            <person name="Gregory S."/>
            <person name="Cheng C.H.C."/>
            <person name="Catchen J.M."/>
        </authorList>
    </citation>
    <scope>NUCLEOTIDE SEQUENCE [LARGE SCALE GENOMIC DNA]</scope>
    <source>
        <strain evidence="2">JMC-PN-2008</strain>
    </source>
</reference>
<reference evidence="2 3" key="1">
    <citation type="journal article" date="2023" name="Genes (Basel)">
        <title>Chromosome-Level Genome Assembly and Circadian Gene Repertoire of the Patagonia Blennie Eleginops maclovinus-The Closest Ancestral Proxy of Antarctic Cryonotothenioids.</title>
        <authorList>
            <person name="Cheng C.C."/>
            <person name="Rivera-Colon A.G."/>
            <person name="Minhas B.F."/>
            <person name="Wilson L."/>
            <person name="Rayamajhi N."/>
            <person name="Vargas-Chacoff L."/>
            <person name="Catchen J.M."/>
        </authorList>
    </citation>
    <scope>NUCLEOTIDE SEQUENCE [LARGE SCALE GENOMIC DNA]</scope>
    <source>
        <strain evidence="2">JMC-PN-2008</strain>
    </source>
</reference>
<evidence type="ECO:0000313" key="3">
    <source>
        <dbReference type="Proteomes" id="UP001346869"/>
    </source>
</evidence>
<sequence>MCIRGGKQPCDWDDSNFKSKQKAGWLTGCLADWLTVGFDGAACLKWFSGDGSSVWCQWDRGGAQGEGVGGMMATVQDLHSMGWEEQRIDIWKEGEEKKAGQHVKKTVEGMGGERVEIQRDNKEEIKKKQGDDQDKEKEKMTEH</sequence>
<organism evidence="2 3">
    <name type="scientific">Eleginops maclovinus</name>
    <name type="common">Patagonian blennie</name>
    <name type="synonym">Eleginus maclovinus</name>
    <dbReference type="NCBI Taxonomy" id="56733"/>
    <lineage>
        <taxon>Eukaryota</taxon>
        <taxon>Metazoa</taxon>
        <taxon>Chordata</taxon>
        <taxon>Craniata</taxon>
        <taxon>Vertebrata</taxon>
        <taxon>Euteleostomi</taxon>
        <taxon>Actinopterygii</taxon>
        <taxon>Neopterygii</taxon>
        <taxon>Teleostei</taxon>
        <taxon>Neoteleostei</taxon>
        <taxon>Acanthomorphata</taxon>
        <taxon>Eupercaria</taxon>
        <taxon>Perciformes</taxon>
        <taxon>Notothenioidei</taxon>
        <taxon>Eleginopidae</taxon>
        <taxon>Eleginops</taxon>
    </lineage>
</organism>
<accession>A0AAN7Y5R1</accession>
<keyword evidence="3" id="KW-1185">Reference proteome</keyword>
<feature type="region of interest" description="Disordered" evidence="1">
    <location>
        <begin position="108"/>
        <end position="143"/>
    </location>
</feature>
<dbReference type="AlphaFoldDB" id="A0AAN7Y5R1"/>
<evidence type="ECO:0000313" key="2">
    <source>
        <dbReference type="EMBL" id="KAK5872209.1"/>
    </source>
</evidence>
<name>A0AAN7Y5R1_ELEMC</name>
<evidence type="ECO:0000256" key="1">
    <source>
        <dbReference type="SAM" id="MobiDB-lite"/>
    </source>
</evidence>
<dbReference type="Proteomes" id="UP001346869">
    <property type="component" value="Unassembled WGS sequence"/>
</dbReference>
<protein>
    <submittedName>
        <fullName evidence="2">Uncharacterized protein</fullName>
    </submittedName>
</protein>